<evidence type="ECO:0000313" key="1">
    <source>
        <dbReference type="EMBL" id="KAI8557208.1"/>
    </source>
</evidence>
<gene>
    <name evidence="1" type="ORF">RHMOL_Rhmol05G0318600</name>
</gene>
<comment type="caution">
    <text evidence="1">The sequence shown here is derived from an EMBL/GenBank/DDBJ whole genome shotgun (WGS) entry which is preliminary data.</text>
</comment>
<keyword evidence="2" id="KW-1185">Reference proteome</keyword>
<evidence type="ECO:0000313" key="2">
    <source>
        <dbReference type="Proteomes" id="UP001062846"/>
    </source>
</evidence>
<accession>A0ACC0NUY8</accession>
<reference evidence="1" key="1">
    <citation type="submission" date="2022-02" db="EMBL/GenBank/DDBJ databases">
        <title>Plant Genome Project.</title>
        <authorList>
            <person name="Zhang R.-G."/>
        </authorList>
    </citation>
    <scope>NUCLEOTIDE SEQUENCE</scope>
    <source>
        <strain evidence="1">AT1</strain>
    </source>
</reference>
<name>A0ACC0NUY8_RHOML</name>
<dbReference type="Proteomes" id="UP001062846">
    <property type="component" value="Chromosome 5"/>
</dbReference>
<organism evidence="1 2">
    <name type="scientific">Rhododendron molle</name>
    <name type="common">Chinese azalea</name>
    <name type="synonym">Azalea mollis</name>
    <dbReference type="NCBI Taxonomy" id="49168"/>
    <lineage>
        <taxon>Eukaryota</taxon>
        <taxon>Viridiplantae</taxon>
        <taxon>Streptophyta</taxon>
        <taxon>Embryophyta</taxon>
        <taxon>Tracheophyta</taxon>
        <taxon>Spermatophyta</taxon>
        <taxon>Magnoliopsida</taxon>
        <taxon>eudicotyledons</taxon>
        <taxon>Gunneridae</taxon>
        <taxon>Pentapetalae</taxon>
        <taxon>asterids</taxon>
        <taxon>Ericales</taxon>
        <taxon>Ericaceae</taxon>
        <taxon>Ericoideae</taxon>
        <taxon>Rhodoreae</taxon>
        <taxon>Rhododendron</taxon>
    </lineage>
</organism>
<sequence>MLHESPVYTFGDTNWLFGCVDDKSIRLQKYGMSDMGYLLAWLGSCLNPKSANLDRWSWIRLGNSGTMDVKVGLLVLLVFSASCACDARELMSVGQSGRETVTFDVSVLQINQLESEGGLKGSEELAHNSQFCTLCEEFAAEALEYLEEDKTQTEVIEMLHSTCSQLRSLEQQCITLVDYYVPLFFDQVGSVEPEDFCQKINLCEQAVTTSRPQSEDKCEICHHAVAEVLVKLKDPDTQLEIIEILLKACNAMEGHVKKCKRLVFEYGPLILSNAEQFLEKTDMCNAIHACDSPSANNNQETLIEKAPMLSVM</sequence>
<dbReference type="EMBL" id="CM046392">
    <property type="protein sequence ID" value="KAI8557208.1"/>
    <property type="molecule type" value="Genomic_DNA"/>
</dbReference>
<protein>
    <submittedName>
        <fullName evidence="1">Uncharacterized protein</fullName>
    </submittedName>
</protein>
<proteinExistence type="predicted"/>